<dbReference type="InterPro" id="IPR008952">
    <property type="entry name" value="Tetraspanin_EC2_sf"/>
</dbReference>
<dbReference type="OMA" id="MEGAANC"/>
<gene>
    <name evidence="23" type="ORF">NEMVEDRAFT_v1g236446</name>
</gene>
<protein>
    <recommendedName>
        <fullName evidence="22">Tetraspanin</fullName>
    </recommendedName>
</protein>
<keyword evidence="15 22" id="KW-0472">Membrane</keyword>
<dbReference type="eggNOG" id="KOG3882">
    <property type="taxonomic scope" value="Eukaryota"/>
</dbReference>
<evidence type="ECO:0000256" key="18">
    <source>
        <dbReference type="ARBA" id="ARBA00023228"/>
    </source>
</evidence>
<evidence type="ECO:0000256" key="13">
    <source>
        <dbReference type="ARBA" id="ARBA00022927"/>
    </source>
</evidence>
<evidence type="ECO:0000256" key="11">
    <source>
        <dbReference type="ARBA" id="ARBA00022692"/>
    </source>
</evidence>
<dbReference type="GO" id="GO:0030154">
    <property type="term" value="P:cell differentiation"/>
    <property type="evidence" value="ECO:0007669"/>
    <property type="project" value="UniProtKB-ARBA"/>
</dbReference>
<evidence type="ECO:0000256" key="5">
    <source>
        <dbReference type="ARBA" id="ARBA00004651"/>
    </source>
</evidence>
<evidence type="ECO:0000256" key="2">
    <source>
        <dbReference type="ARBA" id="ARBA00004223"/>
    </source>
</evidence>
<keyword evidence="9" id="KW-1003">Cell membrane</keyword>
<comment type="subunit">
    <text evidence="21">Interacts with TIMP1 and ITGB1 and recruits TIMP1 to ITGB1. Interacts with CD9. Identified in a complex with CD9 and ITGB3. Interacts with PMEL. Interacts with KDR/VEGFR2; identified in a complex with ITGB1 and KDR/VEGFR2 and is required to recruit KDR to ITGB1 complexes. Interacts with SYT7.</text>
</comment>
<keyword evidence="24" id="KW-1185">Reference proteome</keyword>
<feature type="transmembrane region" description="Helical" evidence="22">
    <location>
        <begin position="207"/>
        <end position="232"/>
    </location>
</feature>
<dbReference type="PANTHER" id="PTHR19282:SF527">
    <property type="entry name" value="TETRASPANIN"/>
    <property type="match status" value="1"/>
</dbReference>
<evidence type="ECO:0000256" key="7">
    <source>
        <dbReference type="ARBA" id="ARBA00006840"/>
    </source>
</evidence>
<dbReference type="GO" id="GO:0005886">
    <property type="term" value="C:plasma membrane"/>
    <property type="evidence" value="ECO:0000318"/>
    <property type="project" value="GO_Central"/>
</dbReference>
<dbReference type="HOGENOM" id="CLU_055524_6_1_1"/>
<dbReference type="PhylomeDB" id="A7RLE8"/>
<dbReference type="GO" id="GO:0005576">
    <property type="term" value="C:extracellular region"/>
    <property type="evidence" value="ECO:0007669"/>
    <property type="project" value="UniProtKB-SubCell"/>
</dbReference>
<keyword evidence="19" id="KW-0449">Lipoprotein</keyword>
<dbReference type="EMBL" id="DS469518">
    <property type="protein sequence ID" value="EDO47592.1"/>
    <property type="molecule type" value="Genomic_DNA"/>
</dbReference>
<evidence type="ECO:0000256" key="12">
    <source>
        <dbReference type="ARBA" id="ARBA00022753"/>
    </source>
</evidence>
<feature type="transmembrane region" description="Helical" evidence="22">
    <location>
        <begin position="55"/>
        <end position="76"/>
    </location>
</feature>
<evidence type="ECO:0000256" key="3">
    <source>
        <dbReference type="ARBA" id="ARBA00004241"/>
    </source>
</evidence>
<keyword evidence="16" id="KW-0564">Palmitate</keyword>
<keyword evidence="10" id="KW-0964">Secreted</keyword>
<dbReference type="GO" id="GO:0005765">
    <property type="term" value="C:lysosomal membrane"/>
    <property type="evidence" value="ECO:0007669"/>
    <property type="project" value="UniProtKB-SubCell"/>
</dbReference>
<evidence type="ECO:0000256" key="21">
    <source>
        <dbReference type="ARBA" id="ARBA00046382"/>
    </source>
</evidence>
<dbReference type="GO" id="GO:0009986">
    <property type="term" value="C:cell surface"/>
    <property type="evidence" value="ECO:0007669"/>
    <property type="project" value="UniProtKB-SubCell"/>
</dbReference>
<dbReference type="InterPro" id="IPR018499">
    <property type="entry name" value="Tetraspanin/Peripherin"/>
</dbReference>
<dbReference type="PRINTS" id="PR00259">
    <property type="entry name" value="TMFOUR"/>
</dbReference>
<evidence type="ECO:0000256" key="14">
    <source>
        <dbReference type="ARBA" id="ARBA00022989"/>
    </source>
</evidence>
<feature type="transmembrane region" description="Helical" evidence="22">
    <location>
        <begin position="12"/>
        <end position="35"/>
    </location>
</feature>
<dbReference type="KEGG" id="nve:5519865"/>
<evidence type="ECO:0000256" key="10">
    <source>
        <dbReference type="ARBA" id="ARBA00022525"/>
    </source>
</evidence>
<dbReference type="PIRSF" id="PIRSF002419">
    <property type="entry name" value="Tetraspanin"/>
    <property type="match status" value="1"/>
</dbReference>
<proteinExistence type="inferred from homology"/>
<evidence type="ECO:0000313" key="23">
    <source>
        <dbReference type="EMBL" id="EDO47592.1"/>
    </source>
</evidence>
<sequence>MAMEGAANCIKYMVFLFNFIFFLGGVGLMGVGIYVQLKIGDYVELQSVKYITGSIIIIAVGAFIALVSFFGCCGAIKEHRCLLATFFALLFIILAVEITGTALGYVYRNKVEEQLGKDMNDTIVSYGEKGKEGITDAYDAIQKKEKCCGINGFKDWQRSYYTKGNHSIVPDSCCKTVSKGCGINFKENDIYTKGCFDTVKTLLKDNLIIIGGIGIGVAVIQILAMIFAMVLVCKIGAQSEYA</sequence>
<dbReference type="Pfam" id="PF00335">
    <property type="entry name" value="Tetraspanin"/>
    <property type="match status" value="1"/>
</dbReference>
<dbReference type="PANTHER" id="PTHR19282">
    <property type="entry name" value="TETRASPANIN"/>
    <property type="match status" value="1"/>
</dbReference>
<evidence type="ECO:0000256" key="6">
    <source>
        <dbReference type="ARBA" id="ARBA00004656"/>
    </source>
</evidence>
<dbReference type="Proteomes" id="UP000001593">
    <property type="component" value="Unassembled WGS sequence"/>
</dbReference>
<comment type="subcellular location">
    <subcellularLocation>
        <location evidence="5">Cell membrane</location>
        <topology evidence="5">Multi-pass membrane protein</topology>
    </subcellularLocation>
    <subcellularLocation>
        <location evidence="3">Cell surface</location>
    </subcellularLocation>
    <subcellularLocation>
        <location evidence="1">Late endosome membrane</location>
        <topology evidence="1">Multi-pass membrane protein</topology>
    </subcellularLocation>
    <subcellularLocation>
        <location evidence="6">Lysosome membrane</location>
    </subcellularLocation>
    <subcellularLocation>
        <location evidence="2">Melanosome</location>
    </subcellularLocation>
    <subcellularLocation>
        <location evidence="22">Membrane</location>
        <topology evidence="22">Multi-pass membrane protein</topology>
    </subcellularLocation>
    <subcellularLocation>
        <location evidence="4">Secreted</location>
    </subcellularLocation>
</comment>
<accession>A7RLE8</accession>
<reference evidence="23 24" key="1">
    <citation type="journal article" date="2007" name="Science">
        <title>Sea anemone genome reveals ancestral eumetazoan gene repertoire and genomic organization.</title>
        <authorList>
            <person name="Putnam N.H."/>
            <person name="Srivastava M."/>
            <person name="Hellsten U."/>
            <person name="Dirks B."/>
            <person name="Chapman J."/>
            <person name="Salamov A."/>
            <person name="Terry A."/>
            <person name="Shapiro H."/>
            <person name="Lindquist E."/>
            <person name="Kapitonov V.V."/>
            <person name="Jurka J."/>
            <person name="Genikhovich G."/>
            <person name="Grigoriev I.V."/>
            <person name="Lucas S.M."/>
            <person name="Steele R.E."/>
            <person name="Finnerty J.R."/>
            <person name="Technau U."/>
            <person name="Martindale M.Q."/>
            <person name="Rokhsar D.S."/>
        </authorList>
    </citation>
    <scope>NUCLEOTIDE SEQUENCE [LARGE SCALE GENOMIC DNA]</scope>
    <source>
        <strain evidence="24">CH2 X CH6</strain>
    </source>
</reference>
<dbReference type="GO" id="GO:0031902">
    <property type="term" value="C:late endosome membrane"/>
    <property type="evidence" value="ECO:0007669"/>
    <property type="project" value="UniProtKB-SubCell"/>
</dbReference>
<keyword evidence="13" id="KW-0653">Protein transport</keyword>
<dbReference type="STRING" id="45351.A7RLE8"/>
<dbReference type="InParanoid" id="A7RLE8"/>
<dbReference type="GO" id="GO:0015031">
    <property type="term" value="P:protein transport"/>
    <property type="evidence" value="ECO:0007669"/>
    <property type="project" value="UniProtKB-KW"/>
</dbReference>
<evidence type="ECO:0000256" key="9">
    <source>
        <dbReference type="ARBA" id="ARBA00022475"/>
    </source>
</evidence>
<comment type="similarity">
    <text evidence="7 22">Belongs to the tetraspanin (TM4SF) family.</text>
</comment>
<feature type="transmembrane region" description="Helical" evidence="22">
    <location>
        <begin position="83"/>
        <end position="107"/>
    </location>
</feature>
<keyword evidence="8" id="KW-0813">Transport</keyword>
<keyword evidence="17" id="KW-0325">Glycoprotein</keyword>
<evidence type="ECO:0000256" key="20">
    <source>
        <dbReference type="ARBA" id="ARBA00043922"/>
    </source>
</evidence>
<evidence type="ECO:0000256" key="4">
    <source>
        <dbReference type="ARBA" id="ARBA00004613"/>
    </source>
</evidence>
<dbReference type="SUPFAM" id="SSF48652">
    <property type="entry name" value="Tetraspanin"/>
    <property type="match status" value="1"/>
</dbReference>
<dbReference type="AlphaFoldDB" id="A7RLE8"/>
<dbReference type="OrthoDB" id="5969951at2759"/>
<dbReference type="FunFam" id="1.10.1450.10:FF:000019">
    <property type="entry name" value="Tetraspanin"/>
    <property type="match status" value="1"/>
</dbReference>
<keyword evidence="14 22" id="KW-1133">Transmembrane helix</keyword>
<dbReference type="InterPro" id="IPR000301">
    <property type="entry name" value="Tetraspanin_animals"/>
</dbReference>
<keyword evidence="18" id="KW-0458">Lysosome</keyword>
<comment type="function">
    <text evidence="20">Functions as a cell surface receptor for TIMP1 and plays a role in the activation of cellular signaling cascades. Plays a role in the activation of ITGB1 and integrin signaling, leading to the activation of AKT, FAK/PTK2 and MAP kinases. Promotes cell survival, reorganization of the actin cytoskeleton, cell adhesion, spreading and migration, via its role in the activation of AKT and FAK/PTK2. Plays a role in VEGFA signaling via its role in regulating the internalization of KDR/VEGFR2. Plays a role in intracellular vesicular transport processes, and is required for normal trafficking of the PMEL luminal domain that is essential for the development and maturation of melanocytes. Plays a role in the adhesion of leukocytes onto endothelial cells via its role in the regulation of SELP trafficking. May play a role in mast cell degranulation in response to Ms4a2/FceRI stimulation, but not in mast cell degranulation in response to other stimuli.</text>
</comment>
<keyword evidence="12" id="KW-0967">Endosome</keyword>
<evidence type="ECO:0000313" key="24">
    <source>
        <dbReference type="Proteomes" id="UP000001593"/>
    </source>
</evidence>
<evidence type="ECO:0000256" key="17">
    <source>
        <dbReference type="ARBA" id="ARBA00023180"/>
    </source>
</evidence>
<dbReference type="Gene3D" id="1.10.1450.10">
    <property type="entry name" value="Tetraspanin"/>
    <property type="match status" value="1"/>
</dbReference>
<evidence type="ECO:0000256" key="19">
    <source>
        <dbReference type="ARBA" id="ARBA00023288"/>
    </source>
</evidence>
<evidence type="ECO:0000256" key="8">
    <source>
        <dbReference type="ARBA" id="ARBA00022448"/>
    </source>
</evidence>
<evidence type="ECO:0000256" key="1">
    <source>
        <dbReference type="ARBA" id="ARBA00004107"/>
    </source>
</evidence>
<keyword evidence="11 22" id="KW-0812">Transmembrane</keyword>
<evidence type="ECO:0000256" key="15">
    <source>
        <dbReference type="ARBA" id="ARBA00023136"/>
    </source>
</evidence>
<name>A7RLE8_NEMVE</name>
<organism evidence="23 24">
    <name type="scientific">Nematostella vectensis</name>
    <name type="common">Starlet sea anemone</name>
    <dbReference type="NCBI Taxonomy" id="45351"/>
    <lineage>
        <taxon>Eukaryota</taxon>
        <taxon>Metazoa</taxon>
        <taxon>Cnidaria</taxon>
        <taxon>Anthozoa</taxon>
        <taxon>Hexacorallia</taxon>
        <taxon>Actiniaria</taxon>
        <taxon>Edwardsiidae</taxon>
        <taxon>Nematostella</taxon>
    </lineage>
</organism>
<evidence type="ECO:0000256" key="22">
    <source>
        <dbReference type="RuleBase" id="RU361218"/>
    </source>
</evidence>
<evidence type="ECO:0000256" key="16">
    <source>
        <dbReference type="ARBA" id="ARBA00023139"/>
    </source>
</evidence>